<dbReference type="InterPro" id="IPR031350">
    <property type="entry name" value="Goodbye_dom"/>
</dbReference>
<dbReference type="Proteomes" id="UP000030685">
    <property type="component" value="Unassembled WGS sequence"/>
</dbReference>
<sequence>MSAGSLVSTGVFGTDVDDEVSQIWKQVEIRVLQMAGGDCSKIKPDLDINSVLQHLDQSQSKDKKASENYGPVKKFFNRMLQCIQTIGGIVADGASFVFALAGTSYNALAFVIRAW</sequence>
<dbReference type="VEuPathDB" id="FungiDB:FOIG_01655"/>
<dbReference type="GeneID" id="42026830"/>
<name>X0LIV0_FUSO5</name>
<dbReference type="EMBL" id="JH658273">
    <property type="protein sequence ID" value="EXM08575.1"/>
    <property type="molecule type" value="Genomic_DNA"/>
</dbReference>
<evidence type="ECO:0000259" key="1">
    <source>
        <dbReference type="Pfam" id="PF17109"/>
    </source>
</evidence>
<proteinExistence type="predicted"/>
<protein>
    <recommendedName>
        <fullName evidence="1">Fungal STAND N-terminal Goodbye domain-containing protein</fullName>
    </recommendedName>
</protein>
<feature type="domain" description="Fungal STAND N-terminal Goodbye" evidence="1">
    <location>
        <begin position="41"/>
        <end position="114"/>
    </location>
</feature>
<dbReference type="RefSeq" id="XP_031070664.1">
    <property type="nucleotide sequence ID" value="XM_031198627.1"/>
</dbReference>
<reference evidence="2" key="2">
    <citation type="submission" date="2012-05" db="EMBL/GenBank/DDBJ databases">
        <title>The Genome Annotation of Fusarium oxysporum II5.</title>
        <authorList>
            <consortium name="The Broad Institute Genomics Platform"/>
            <person name="Ma L.-J."/>
            <person name="Corby-Kistler H."/>
            <person name="Broz K."/>
            <person name="Gale L.R."/>
            <person name="Jonkers W."/>
            <person name="O'Donnell K."/>
            <person name="Ploetz R."/>
            <person name="Steinberg C."/>
            <person name="Schwartz D.C."/>
            <person name="VanEtten H."/>
            <person name="Zhou S."/>
            <person name="Young S.K."/>
            <person name="Zeng Q."/>
            <person name="Gargeya S."/>
            <person name="Fitzgerald M."/>
            <person name="Abouelleil A."/>
            <person name="Alvarado L."/>
            <person name="Chapman S.B."/>
            <person name="Gainer-Dewar J."/>
            <person name="Goldberg J."/>
            <person name="Griggs A."/>
            <person name="Gujja S."/>
            <person name="Hansen M."/>
            <person name="Howarth C."/>
            <person name="Imamovic A."/>
            <person name="Ireland A."/>
            <person name="Larimer J."/>
            <person name="McCowan C."/>
            <person name="Murphy C."/>
            <person name="Pearson M."/>
            <person name="Poon T.W."/>
            <person name="Priest M."/>
            <person name="Roberts A."/>
            <person name="Saif S."/>
            <person name="Shea T."/>
            <person name="Sykes S."/>
            <person name="Wortman J."/>
            <person name="Nusbaum C."/>
            <person name="Birren B."/>
        </authorList>
    </citation>
    <scope>NUCLEOTIDE SEQUENCE</scope>
    <source>
        <strain evidence="2">54006</strain>
    </source>
</reference>
<gene>
    <name evidence="2" type="ORF">FOIG_01655</name>
</gene>
<dbReference type="HOGENOM" id="CLU_2109143_0_0_1"/>
<accession>X0LIV0</accession>
<dbReference type="Pfam" id="PF17109">
    <property type="entry name" value="Goodbye"/>
    <property type="match status" value="1"/>
</dbReference>
<reference evidence="2" key="1">
    <citation type="submission" date="2011-11" db="EMBL/GenBank/DDBJ databases">
        <title>The Genome Sequence of Fusarium oxysporum II5.</title>
        <authorList>
            <consortium name="The Broad Institute Genome Sequencing Platform"/>
            <person name="Ma L.-J."/>
            <person name="Gale L.R."/>
            <person name="Schwartz D.C."/>
            <person name="Zhou S."/>
            <person name="Corby-Kistler H."/>
            <person name="Young S.K."/>
            <person name="Zeng Q."/>
            <person name="Gargeya S."/>
            <person name="Fitzgerald M."/>
            <person name="Haas B."/>
            <person name="Abouelleil A."/>
            <person name="Alvarado L."/>
            <person name="Arachchi H.M."/>
            <person name="Berlin A."/>
            <person name="Brown A."/>
            <person name="Chapman S.B."/>
            <person name="Chen Z."/>
            <person name="Dunbar C."/>
            <person name="Freedman E."/>
            <person name="Gearin G."/>
            <person name="Goldberg J."/>
            <person name="Griggs A."/>
            <person name="Gujja S."/>
            <person name="Heiman D."/>
            <person name="Howarth C."/>
            <person name="Larson L."/>
            <person name="Lui A."/>
            <person name="MacDonald P.J.P."/>
            <person name="Montmayeur A."/>
            <person name="Murphy C."/>
            <person name="Neiman D."/>
            <person name="Pearson M."/>
            <person name="Priest M."/>
            <person name="Roberts A."/>
            <person name="Saif S."/>
            <person name="Shea T."/>
            <person name="Shenoy N."/>
            <person name="Sisk P."/>
            <person name="Stolte C."/>
            <person name="Sykes S."/>
            <person name="Wortman J."/>
            <person name="Nusbaum C."/>
            <person name="Birren B."/>
        </authorList>
    </citation>
    <scope>NUCLEOTIDE SEQUENCE [LARGE SCALE GENOMIC DNA]</scope>
    <source>
        <strain evidence="2">54006</strain>
    </source>
</reference>
<dbReference type="AlphaFoldDB" id="X0LIV0"/>
<evidence type="ECO:0000313" key="2">
    <source>
        <dbReference type="EMBL" id="EXM08575.1"/>
    </source>
</evidence>
<organism evidence="2">
    <name type="scientific">Fusarium odoratissimum (strain NRRL 54006)</name>
    <dbReference type="NCBI Taxonomy" id="1089451"/>
    <lineage>
        <taxon>Eukaryota</taxon>
        <taxon>Fungi</taxon>
        <taxon>Dikarya</taxon>
        <taxon>Ascomycota</taxon>
        <taxon>Pezizomycotina</taxon>
        <taxon>Sordariomycetes</taxon>
        <taxon>Hypocreomycetidae</taxon>
        <taxon>Hypocreales</taxon>
        <taxon>Nectriaceae</taxon>
        <taxon>Fusarium</taxon>
        <taxon>Fusarium oxysporum species complex</taxon>
        <taxon>Fusarium oxysporum f. sp. cubense (strain race 4)</taxon>
    </lineage>
</organism>